<organism evidence="6 7">
    <name type="scientific">Tigheibacillus halophilus</name>
    <dbReference type="NCBI Taxonomy" id="361280"/>
    <lineage>
        <taxon>Bacteria</taxon>
        <taxon>Bacillati</taxon>
        <taxon>Bacillota</taxon>
        <taxon>Bacilli</taxon>
        <taxon>Bacillales</taxon>
        <taxon>Bacillaceae</taxon>
        <taxon>Tigheibacillus</taxon>
    </lineage>
</organism>
<name>A0ABU5C8E3_9BACI</name>
<evidence type="ECO:0000256" key="3">
    <source>
        <dbReference type="ARBA" id="ARBA00022806"/>
    </source>
</evidence>
<dbReference type="EMBL" id="JAWDIP010000003">
    <property type="protein sequence ID" value="MDY0395588.1"/>
    <property type="molecule type" value="Genomic_DNA"/>
</dbReference>
<dbReference type="Pfam" id="PF00580">
    <property type="entry name" value="UvrD-helicase"/>
    <property type="match status" value="1"/>
</dbReference>
<evidence type="ECO:0000256" key="2">
    <source>
        <dbReference type="ARBA" id="ARBA00022801"/>
    </source>
</evidence>
<sequence length="174" mass="20321">MNQRTTIFTKGGLSHDSLILFAEKVFERFPKIKMRLTQRYQLIFIDEYQDSAPSVLKMFYKAVLNTRSSLYFLGDKMQQIYKNYDGSFEEELKTLNTDIKLDTNHRSIPDIVYILNNIYNDQQFKQIPSDRNGVSKPDHPPRVVMCDNIHERLKKGANNLSGCFTVIFTKPTKV</sequence>
<keyword evidence="3" id="KW-0347">Helicase</keyword>
<keyword evidence="2" id="KW-0378">Hydrolase</keyword>
<dbReference type="InterPro" id="IPR014016">
    <property type="entry name" value="UvrD-like_ATP-bd"/>
</dbReference>
<evidence type="ECO:0000313" key="7">
    <source>
        <dbReference type="Proteomes" id="UP001281447"/>
    </source>
</evidence>
<feature type="domain" description="UvrD-like helicase ATP-binding" evidence="5">
    <location>
        <begin position="13"/>
        <end position="82"/>
    </location>
</feature>
<dbReference type="PANTHER" id="PTHR11070">
    <property type="entry name" value="UVRD / RECB / PCRA DNA HELICASE FAMILY MEMBER"/>
    <property type="match status" value="1"/>
</dbReference>
<dbReference type="SUPFAM" id="SSF52540">
    <property type="entry name" value="P-loop containing nucleoside triphosphate hydrolases"/>
    <property type="match status" value="1"/>
</dbReference>
<evidence type="ECO:0000313" key="6">
    <source>
        <dbReference type="EMBL" id="MDY0395588.1"/>
    </source>
</evidence>
<keyword evidence="7" id="KW-1185">Reference proteome</keyword>
<dbReference type="PANTHER" id="PTHR11070:SF2">
    <property type="entry name" value="ATP-DEPENDENT DNA HELICASE SRS2"/>
    <property type="match status" value="1"/>
</dbReference>
<dbReference type="Gene3D" id="3.40.50.300">
    <property type="entry name" value="P-loop containing nucleotide triphosphate hydrolases"/>
    <property type="match status" value="1"/>
</dbReference>
<dbReference type="InterPro" id="IPR027417">
    <property type="entry name" value="P-loop_NTPase"/>
</dbReference>
<gene>
    <name evidence="6" type="ORF">RWE15_15600</name>
</gene>
<dbReference type="InterPro" id="IPR000212">
    <property type="entry name" value="DNA_helicase_UvrD/REP"/>
</dbReference>
<accession>A0ABU5C8E3</accession>
<proteinExistence type="predicted"/>
<keyword evidence="1" id="KW-0547">Nucleotide-binding</keyword>
<protein>
    <submittedName>
        <fullName evidence="6">UvrD-helicase domain-containing protein</fullName>
    </submittedName>
</protein>
<comment type="caution">
    <text evidence="6">The sequence shown here is derived from an EMBL/GenBank/DDBJ whole genome shotgun (WGS) entry which is preliminary data.</text>
</comment>
<dbReference type="Proteomes" id="UP001281447">
    <property type="component" value="Unassembled WGS sequence"/>
</dbReference>
<reference evidence="6 7" key="1">
    <citation type="submission" date="2023-10" db="EMBL/GenBank/DDBJ databases">
        <title>Virgibacillus halophilus 5B73C genome.</title>
        <authorList>
            <person name="Miliotis G."/>
            <person name="Sengupta P."/>
            <person name="Hameed A."/>
            <person name="Chuvochina M."/>
            <person name="Mcdonagh F."/>
            <person name="Simpson A.C."/>
            <person name="Singh N.K."/>
            <person name="Rekha P.D."/>
            <person name="Raman K."/>
            <person name="Hugenholtz P."/>
            <person name="Venkateswaran K."/>
        </authorList>
    </citation>
    <scope>NUCLEOTIDE SEQUENCE [LARGE SCALE GENOMIC DNA]</scope>
    <source>
        <strain evidence="6 7">5B73C</strain>
    </source>
</reference>
<evidence type="ECO:0000259" key="5">
    <source>
        <dbReference type="Pfam" id="PF00580"/>
    </source>
</evidence>
<evidence type="ECO:0000256" key="1">
    <source>
        <dbReference type="ARBA" id="ARBA00022741"/>
    </source>
</evidence>
<evidence type="ECO:0000256" key="4">
    <source>
        <dbReference type="ARBA" id="ARBA00022840"/>
    </source>
</evidence>
<keyword evidence="4" id="KW-0067">ATP-binding</keyword>